<feature type="transmembrane region" description="Helical" evidence="1">
    <location>
        <begin position="6"/>
        <end position="22"/>
    </location>
</feature>
<evidence type="ECO:0000256" key="1">
    <source>
        <dbReference type="SAM" id="Phobius"/>
    </source>
</evidence>
<evidence type="ECO:0000313" key="3">
    <source>
        <dbReference type="Proteomes" id="UP000435304"/>
    </source>
</evidence>
<keyword evidence="1" id="KW-0472">Membrane</keyword>
<name>A0A6A9US75_9ACTN</name>
<keyword evidence="1" id="KW-1133">Transmembrane helix</keyword>
<reference evidence="2 3" key="1">
    <citation type="submission" date="2019-12" db="EMBL/GenBank/DDBJ databases">
        <title>Auraticoccus cholistani sp. nov., an actinomycete isolated from soil of Cholistan desert.</title>
        <authorList>
            <person name="Cheema M.T."/>
        </authorList>
    </citation>
    <scope>NUCLEOTIDE SEQUENCE [LARGE SCALE GENOMIC DNA]</scope>
    <source>
        <strain evidence="2 3">F435</strain>
    </source>
</reference>
<dbReference type="EMBL" id="WPCU01000004">
    <property type="protein sequence ID" value="MVA75448.1"/>
    <property type="molecule type" value="Genomic_DNA"/>
</dbReference>
<dbReference type="RefSeq" id="WP_156608534.1">
    <property type="nucleotide sequence ID" value="NZ_WPCU01000004.1"/>
</dbReference>
<keyword evidence="1" id="KW-0812">Transmembrane</keyword>
<organism evidence="2 3">
    <name type="scientific">Auraticoccus cholistanensis</name>
    <dbReference type="NCBI Taxonomy" id="2656650"/>
    <lineage>
        <taxon>Bacteria</taxon>
        <taxon>Bacillati</taxon>
        <taxon>Actinomycetota</taxon>
        <taxon>Actinomycetes</taxon>
        <taxon>Propionibacteriales</taxon>
        <taxon>Propionibacteriaceae</taxon>
        <taxon>Auraticoccus</taxon>
    </lineage>
</organism>
<evidence type="ECO:0000313" key="2">
    <source>
        <dbReference type="EMBL" id="MVA75448.1"/>
    </source>
</evidence>
<proteinExistence type="predicted"/>
<dbReference type="AlphaFoldDB" id="A0A6A9US75"/>
<keyword evidence="3" id="KW-1185">Reference proteome</keyword>
<accession>A0A6A9US75</accession>
<feature type="transmembrane region" description="Helical" evidence="1">
    <location>
        <begin position="34"/>
        <end position="55"/>
    </location>
</feature>
<dbReference type="Proteomes" id="UP000435304">
    <property type="component" value="Unassembled WGS sequence"/>
</dbReference>
<gene>
    <name evidence="2" type="ORF">GC722_05310</name>
</gene>
<protein>
    <submittedName>
        <fullName evidence="2">Uncharacterized protein</fullName>
    </submittedName>
</protein>
<comment type="caution">
    <text evidence="2">The sequence shown here is derived from an EMBL/GenBank/DDBJ whole genome shotgun (WGS) entry which is preliminary data.</text>
</comment>
<sequence>MVYTFFAVIVLLLIAAVNLWLSDDAGRSASTRQLHKLVAGLCAVAAVGLLAWVFLSPVLGAGSPA</sequence>